<dbReference type="GO" id="GO:0000287">
    <property type="term" value="F:magnesium ion binding"/>
    <property type="evidence" value="ECO:0007669"/>
    <property type="project" value="InterPro"/>
</dbReference>
<dbReference type="GO" id="GO:0005829">
    <property type="term" value="C:cytosol"/>
    <property type="evidence" value="ECO:0007669"/>
    <property type="project" value="TreeGrafter"/>
</dbReference>
<evidence type="ECO:0000313" key="4">
    <source>
        <dbReference type="EMBL" id="REH35314.1"/>
    </source>
</evidence>
<dbReference type="Pfam" id="PF01648">
    <property type="entry name" value="ACPS"/>
    <property type="match status" value="1"/>
</dbReference>
<protein>
    <submittedName>
        <fullName evidence="4">4'-phosphopantetheinyl transferase</fullName>
    </submittedName>
</protein>
<dbReference type="PANTHER" id="PTHR12215">
    <property type="entry name" value="PHOSPHOPANTETHEINE TRANSFERASE"/>
    <property type="match status" value="1"/>
</dbReference>
<proteinExistence type="inferred from homology"/>
<evidence type="ECO:0000256" key="1">
    <source>
        <dbReference type="ARBA" id="ARBA00010990"/>
    </source>
</evidence>
<dbReference type="EMBL" id="QUNO01000018">
    <property type="protein sequence ID" value="REH35314.1"/>
    <property type="molecule type" value="Genomic_DNA"/>
</dbReference>
<comment type="similarity">
    <text evidence="1">Belongs to the P-Pant transferase superfamily. Gsp/Sfp/HetI/AcpT family.</text>
</comment>
<organism evidence="4 5">
    <name type="scientific">Kutzneria buriramensis</name>
    <dbReference type="NCBI Taxonomy" id="1045776"/>
    <lineage>
        <taxon>Bacteria</taxon>
        <taxon>Bacillati</taxon>
        <taxon>Actinomycetota</taxon>
        <taxon>Actinomycetes</taxon>
        <taxon>Pseudonocardiales</taxon>
        <taxon>Pseudonocardiaceae</taxon>
        <taxon>Kutzneria</taxon>
    </lineage>
</organism>
<dbReference type="InterPro" id="IPR037143">
    <property type="entry name" value="4-PPantetheinyl_Trfase_dom_sf"/>
</dbReference>
<dbReference type="GO" id="GO:0019878">
    <property type="term" value="P:lysine biosynthetic process via aminoadipic acid"/>
    <property type="evidence" value="ECO:0007669"/>
    <property type="project" value="TreeGrafter"/>
</dbReference>
<dbReference type="Gene3D" id="3.90.470.20">
    <property type="entry name" value="4'-phosphopantetheinyl transferase domain"/>
    <property type="match status" value="2"/>
</dbReference>
<comment type="caution">
    <text evidence="4">The sequence shown here is derived from an EMBL/GenBank/DDBJ whole genome shotgun (WGS) entry which is preliminary data.</text>
</comment>
<dbReference type="InterPro" id="IPR008278">
    <property type="entry name" value="4-PPantetheinyl_Trfase_dom"/>
</dbReference>
<dbReference type="GO" id="GO:0008897">
    <property type="term" value="F:holo-[acyl-carrier-protein] synthase activity"/>
    <property type="evidence" value="ECO:0007669"/>
    <property type="project" value="InterPro"/>
</dbReference>
<keyword evidence="2 4" id="KW-0808">Transferase</keyword>
<evidence type="ECO:0000259" key="3">
    <source>
        <dbReference type="Pfam" id="PF01648"/>
    </source>
</evidence>
<dbReference type="OrthoDB" id="190168at2"/>
<dbReference type="InterPro" id="IPR050559">
    <property type="entry name" value="P-Pant_transferase_sf"/>
</dbReference>
<keyword evidence="5" id="KW-1185">Reference proteome</keyword>
<dbReference type="Proteomes" id="UP000256269">
    <property type="component" value="Unassembled WGS sequence"/>
</dbReference>
<name>A0A3E0H0F6_9PSEU</name>
<accession>A0A3E0H0F6</accession>
<gene>
    <name evidence="4" type="ORF">BCF44_118174</name>
</gene>
<evidence type="ECO:0000313" key="5">
    <source>
        <dbReference type="Proteomes" id="UP000256269"/>
    </source>
</evidence>
<dbReference type="RefSeq" id="WP_116180065.1">
    <property type="nucleotide sequence ID" value="NZ_CP144375.1"/>
</dbReference>
<dbReference type="SUPFAM" id="SSF56214">
    <property type="entry name" value="4'-phosphopantetheinyl transferase"/>
    <property type="match status" value="2"/>
</dbReference>
<sequence length="242" mass="25947">MNPGEVEVWLVPVRPRAGWLAMLDDEERQRAAKLASTPAGDTFVTSRATQRLVGAHYLGIPPSDIVTDRTCNHCDTGARHGRPRFRTATIDGGAIDYSVSHTEHWVIMAVTGSGLVGVDIEDLRAAPDPDGLARACLTADERQHFDALPTSERASWLVSAWTRKEAAMKLTGLGLRAPPKRLEVSGPVVATAVPRWPSAAVHLYDIDAPEGHLAALATTVPLLTVRAASLDELEAPLSRAGC</sequence>
<dbReference type="PANTHER" id="PTHR12215:SF10">
    <property type="entry name" value="L-AMINOADIPATE-SEMIALDEHYDE DEHYDROGENASE-PHOSPHOPANTETHEINYL TRANSFERASE"/>
    <property type="match status" value="1"/>
</dbReference>
<dbReference type="AlphaFoldDB" id="A0A3E0H0F6"/>
<feature type="domain" description="4'-phosphopantetheinyl transferase" evidence="3">
    <location>
        <begin position="116"/>
        <end position="185"/>
    </location>
</feature>
<evidence type="ECO:0000256" key="2">
    <source>
        <dbReference type="ARBA" id="ARBA00022679"/>
    </source>
</evidence>
<reference evidence="4 5" key="1">
    <citation type="submission" date="2018-08" db="EMBL/GenBank/DDBJ databases">
        <title>Genomic Encyclopedia of Archaeal and Bacterial Type Strains, Phase II (KMG-II): from individual species to whole genera.</title>
        <authorList>
            <person name="Goeker M."/>
        </authorList>
    </citation>
    <scope>NUCLEOTIDE SEQUENCE [LARGE SCALE GENOMIC DNA]</scope>
    <source>
        <strain evidence="4 5">DSM 45791</strain>
    </source>
</reference>